<feature type="compositionally biased region" description="Low complexity" evidence="1">
    <location>
        <begin position="480"/>
        <end position="500"/>
    </location>
</feature>
<dbReference type="Proteomes" id="UP000693970">
    <property type="component" value="Unassembled WGS sequence"/>
</dbReference>
<reference evidence="2" key="2">
    <citation type="submission" date="2021-04" db="EMBL/GenBank/DDBJ databases">
        <authorList>
            <person name="Podell S."/>
        </authorList>
    </citation>
    <scope>NUCLEOTIDE SEQUENCE</scope>
    <source>
        <strain evidence="2">Hildebrandi</strain>
    </source>
</reference>
<keyword evidence="3" id="KW-1185">Reference proteome</keyword>
<sequence length="554" mass="60765">MDVARRSIVEQQSAIAQAQLLAQQQASAVQRSSSYFPPPMLAAQTSLPGYASMQAMMQTPPMVAVAKLANAKGKKDTNSALVVRSSVPRFNVAGGLYTVAQWARKCVEDNLEWIVKLVRRHHPNEQVVMLAYGDGCQTIVLLDDAINQMPEDLEKLPKISIGVSSAPKDAKEDEAKMAKDGVLQPTDSVWDHLRYEQTDTSPDKKEKILFIHTNMAVYGEAVDGRRRVLQVKTLAPKKPVEAVQYVHNPIFEQQLLAKWKGVSGGAVPDQFQRFSLAMMQGMMIPNPAMGMAAAAAHVPESGAVEEEEGTLITFNPKELILLEKAFDNKLTNRDLKSKADKWSEDDKKNCQLVIKRANAEFKWVVVRKRKQAAAEENGPTASKKKKLDTTGSDDKKPAANKTSVKKKANATPTKATKKSPTKKSTPKKSLVEEMVKKEEAPPVADTTDDSDHEPLSKLKEKKEVKKETAVSAGKRKSKGSTKTATTPAKTPAKKSTPASKKQSRAASGKKESPKKKETKAKVESPKKRGRPSKKDAASSAKKKPGRRSNSRSRK</sequence>
<comment type="caution">
    <text evidence="2">The sequence shown here is derived from an EMBL/GenBank/DDBJ whole genome shotgun (WGS) entry which is preliminary data.</text>
</comment>
<feature type="compositionally biased region" description="Basic residues" evidence="1">
    <location>
        <begin position="540"/>
        <end position="554"/>
    </location>
</feature>
<name>A0A9K3LFQ6_9STRA</name>
<evidence type="ECO:0000256" key="1">
    <source>
        <dbReference type="SAM" id="MobiDB-lite"/>
    </source>
</evidence>
<dbReference type="OrthoDB" id="47312at2759"/>
<feature type="compositionally biased region" description="Basic and acidic residues" evidence="1">
    <location>
        <begin position="429"/>
        <end position="440"/>
    </location>
</feature>
<feature type="region of interest" description="Disordered" evidence="1">
    <location>
        <begin position="370"/>
        <end position="554"/>
    </location>
</feature>
<organism evidence="2 3">
    <name type="scientific">Nitzschia inconspicua</name>
    <dbReference type="NCBI Taxonomy" id="303405"/>
    <lineage>
        <taxon>Eukaryota</taxon>
        <taxon>Sar</taxon>
        <taxon>Stramenopiles</taxon>
        <taxon>Ochrophyta</taxon>
        <taxon>Bacillariophyta</taxon>
        <taxon>Bacillariophyceae</taxon>
        <taxon>Bacillariophycidae</taxon>
        <taxon>Bacillariales</taxon>
        <taxon>Bacillariaceae</taxon>
        <taxon>Nitzschia</taxon>
    </lineage>
</organism>
<feature type="compositionally biased region" description="Basic residues" evidence="1">
    <location>
        <begin position="415"/>
        <end position="426"/>
    </location>
</feature>
<feature type="compositionally biased region" description="Basic and acidic residues" evidence="1">
    <location>
        <begin position="508"/>
        <end position="536"/>
    </location>
</feature>
<protein>
    <submittedName>
        <fullName evidence="2">Uncharacterized protein</fullName>
    </submittedName>
</protein>
<evidence type="ECO:0000313" key="3">
    <source>
        <dbReference type="Proteomes" id="UP000693970"/>
    </source>
</evidence>
<gene>
    <name evidence="2" type="ORF">IV203_036725</name>
</gene>
<reference evidence="2" key="1">
    <citation type="journal article" date="2021" name="Sci. Rep.">
        <title>Diploid genomic architecture of Nitzschia inconspicua, an elite biomass production diatom.</title>
        <authorList>
            <person name="Oliver A."/>
            <person name="Podell S."/>
            <person name="Pinowska A."/>
            <person name="Traller J.C."/>
            <person name="Smith S.R."/>
            <person name="McClure R."/>
            <person name="Beliaev A."/>
            <person name="Bohutskyi P."/>
            <person name="Hill E.A."/>
            <person name="Rabines A."/>
            <person name="Zheng H."/>
            <person name="Allen L.Z."/>
            <person name="Kuo A."/>
            <person name="Grigoriev I.V."/>
            <person name="Allen A.E."/>
            <person name="Hazlebeck D."/>
            <person name="Allen E.E."/>
        </authorList>
    </citation>
    <scope>NUCLEOTIDE SEQUENCE</scope>
    <source>
        <strain evidence="2">Hildebrandi</strain>
    </source>
</reference>
<feature type="compositionally biased region" description="Basic and acidic residues" evidence="1">
    <location>
        <begin position="452"/>
        <end position="468"/>
    </location>
</feature>
<dbReference type="AlphaFoldDB" id="A0A9K3LFQ6"/>
<dbReference type="EMBL" id="JAGRRH010000013">
    <property type="protein sequence ID" value="KAG7361624.1"/>
    <property type="molecule type" value="Genomic_DNA"/>
</dbReference>
<evidence type="ECO:0000313" key="2">
    <source>
        <dbReference type="EMBL" id="KAG7361624.1"/>
    </source>
</evidence>
<proteinExistence type="predicted"/>
<accession>A0A9K3LFQ6</accession>